<dbReference type="Gene3D" id="1.10.287.2460">
    <property type="match status" value="1"/>
</dbReference>
<dbReference type="EMBL" id="JAEKNN010000072">
    <property type="protein sequence ID" value="MBJ7610680.1"/>
    <property type="molecule type" value="Genomic_DNA"/>
</dbReference>
<dbReference type="NCBIfam" id="NF006108">
    <property type="entry name" value="PRK08259.1"/>
    <property type="match status" value="1"/>
</dbReference>
<organism evidence="3 4">
    <name type="scientific">Candidatus Amunia macphersoniae</name>
    <dbReference type="NCBI Taxonomy" id="3127014"/>
    <lineage>
        <taxon>Bacteria</taxon>
        <taxon>Bacillati</taxon>
        <taxon>Candidatus Dormiibacterota</taxon>
        <taxon>Candidatus Dormibacteria</taxon>
        <taxon>Candidatus Aeolococcales</taxon>
        <taxon>Candidatus Aeolococcaceae</taxon>
        <taxon>Candidatus Amunia</taxon>
    </lineage>
</organism>
<sequence>MSTIRVERDGDDVVVIAIHRPLVRNAIDRATADALAAAFRDFDDDQSLSVAVLTGDGGGFCAGADLRALDGLRAEENGDAPLGVSRMLLDKPVIAAVEGHAVAGGLELALWCDLRVAAETAVFGVCCRRFGVPMIDGGTVRLPRLIGHGRALDMILTGRGVAAGEALEMGLINRLVAAGEAVSAALVLAHQLAALPQTCIRSDRLSSYEQWSLSTSRALGNETHRGLQVIRSCEAAEGAGRFARGGGRHGQMT</sequence>
<evidence type="ECO:0000256" key="2">
    <source>
        <dbReference type="RuleBase" id="RU003707"/>
    </source>
</evidence>
<comment type="caution">
    <text evidence="3">The sequence shown here is derived from an EMBL/GenBank/DDBJ whole genome shotgun (WGS) entry which is preliminary data.</text>
</comment>
<dbReference type="InterPro" id="IPR018376">
    <property type="entry name" value="Enoyl-CoA_hyd/isom_CS"/>
</dbReference>
<dbReference type="Gene3D" id="3.90.226.10">
    <property type="entry name" value="2-enoyl-CoA Hydratase, Chain A, domain 1"/>
    <property type="match status" value="1"/>
</dbReference>
<dbReference type="CDD" id="cd06558">
    <property type="entry name" value="crotonase-like"/>
    <property type="match status" value="1"/>
</dbReference>
<protein>
    <submittedName>
        <fullName evidence="3">Crotonase/enoyl-CoA hydratase family protein</fullName>
    </submittedName>
</protein>
<proteinExistence type="inferred from homology"/>
<dbReference type="SUPFAM" id="SSF52096">
    <property type="entry name" value="ClpP/crotonase"/>
    <property type="match status" value="1"/>
</dbReference>
<dbReference type="Pfam" id="PF00378">
    <property type="entry name" value="ECH_1"/>
    <property type="match status" value="1"/>
</dbReference>
<accession>A0A934KRZ5</accession>
<dbReference type="InterPro" id="IPR001753">
    <property type="entry name" value="Enoyl-CoA_hydra/iso"/>
</dbReference>
<dbReference type="AlphaFoldDB" id="A0A934KRZ5"/>
<evidence type="ECO:0000256" key="1">
    <source>
        <dbReference type="ARBA" id="ARBA00005254"/>
    </source>
</evidence>
<dbReference type="GO" id="GO:0003824">
    <property type="term" value="F:catalytic activity"/>
    <property type="evidence" value="ECO:0007669"/>
    <property type="project" value="InterPro"/>
</dbReference>
<evidence type="ECO:0000313" key="3">
    <source>
        <dbReference type="EMBL" id="MBJ7610680.1"/>
    </source>
</evidence>
<dbReference type="PANTHER" id="PTHR43802:SF1">
    <property type="entry name" value="IP11341P-RELATED"/>
    <property type="match status" value="1"/>
</dbReference>
<dbReference type="Proteomes" id="UP000614410">
    <property type="component" value="Unassembled WGS sequence"/>
</dbReference>
<dbReference type="PANTHER" id="PTHR43802">
    <property type="entry name" value="ENOYL-COA HYDRATASE"/>
    <property type="match status" value="1"/>
</dbReference>
<dbReference type="PROSITE" id="PS00166">
    <property type="entry name" value="ENOYL_COA_HYDRATASE"/>
    <property type="match status" value="1"/>
</dbReference>
<dbReference type="InterPro" id="IPR029045">
    <property type="entry name" value="ClpP/crotonase-like_dom_sf"/>
</dbReference>
<reference evidence="3 4" key="1">
    <citation type="submission" date="2020-10" db="EMBL/GenBank/DDBJ databases">
        <title>Ca. Dormibacterota MAGs.</title>
        <authorList>
            <person name="Montgomery K."/>
        </authorList>
    </citation>
    <scope>NUCLEOTIDE SEQUENCE [LARGE SCALE GENOMIC DNA]</scope>
    <source>
        <strain evidence="3">Mitchell_Peninsula_5</strain>
    </source>
</reference>
<gene>
    <name evidence="3" type="ORF">JF887_14830</name>
</gene>
<comment type="similarity">
    <text evidence="1 2">Belongs to the enoyl-CoA hydratase/isomerase family.</text>
</comment>
<evidence type="ECO:0000313" key="4">
    <source>
        <dbReference type="Proteomes" id="UP000614410"/>
    </source>
</evidence>
<name>A0A934KRZ5_9BACT</name>